<dbReference type="InterPro" id="IPR000594">
    <property type="entry name" value="ThiF_NAD_FAD-bd"/>
</dbReference>
<feature type="domain" description="Rhodanese" evidence="4">
    <location>
        <begin position="292"/>
        <end position="385"/>
    </location>
</feature>
<proteinExistence type="predicted"/>
<dbReference type="Gene3D" id="3.40.50.720">
    <property type="entry name" value="NAD(P)-binding Rossmann-like Domain"/>
    <property type="match status" value="1"/>
</dbReference>
<dbReference type="PANTHER" id="PTHR10953:SF102">
    <property type="entry name" value="ADENYLYLTRANSFERASE AND SULFURTRANSFERASE MOCS3"/>
    <property type="match status" value="1"/>
</dbReference>
<evidence type="ECO:0000313" key="6">
    <source>
        <dbReference type="Proteomes" id="UP000037397"/>
    </source>
</evidence>
<dbReference type="AlphaFoldDB" id="A0A0L6CFH0"/>
<dbReference type="GO" id="GO:0005524">
    <property type="term" value="F:ATP binding"/>
    <property type="evidence" value="ECO:0007669"/>
    <property type="project" value="UniProtKB-KW"/>
</dbReference>
<dbReference type="EMBL" id="LAIR01000002">
    <property type="protein sequence ID" value="KNX36532.1"/>
    <property type="molecule type" value="Genomic_DNA"/>
</dbReference>
<evidence type="ECO:0000256" key="2">
    <source>
        <dbReference type="ARBA" id="ARBA00022741"/>
    </source>
</evidence>
<organism evidence="5 6">
    <name type="scientific">Luteipulveratus halotolerans</name>
    <dbReference type="NCBI Taxonomy" id="1631356"/>
    <lineage>
        <taxon>Bacteria</taxon>
        <taxon>Bacillati</taxon>
        <taxon>Actinomycetota</taxon>
        <taxon>Actinomycetes</taxon>
        <taxon>Micrococcales</taxon>
        <taxon>Dermacoccaceae</taxon>
        <taxon>Luteipulveratus</taxon>
    </lineage>
</organism>
<keyword evidence="3" id="KW-0067">ATP-binding</keyword>
<name>A0A0L6CFH0_9MICO</name>
<dbReference type="GO" id="GO:0005829">
    <property type="term" value="C:cytosol"/>
    <property type="evidence" value="ECO:0007669"/>
    <property type="project" value="TreeGrafter"/>
</dbReference>
<dbReference type="SMART" id="SM00450">
    <property type="entry name" value="RHOD"/>
    <property type="match status" value="1"/>
</dbReference>
<evidence type="ECO:0000256" key="3">
    <source>
        <dbReference type="ARBA" id="ARBA00022840"/>
    </source>
</evidence>
<dbReference type="GO" id="GO:0008641">
    <property type="term" value="F:ubiquitin-like modifier activating enzyme activity"/>
    <property type="evidence" value="ECO:0007669"/>
    <property type="project" value="InterPro"/>
</dbReference>
<dbReference type="STRING" id="1631356.VV01_04180"/>
<sequence>MRVNVRPRGDNGRVTAERYARHLLLPEVGPAGQQRLRDARVLVIGAGGLGSPVLLYLAAAGVGRLDVVDDDVVDLTNLQRQVVHGTAAVGGLKVESARARLLDLNPEVEVVVHPERVTAANVMALVEHADVVVDGTDNFATRYLVNDACALAGVPLVWGSILRFDGQVSVWWRGHGPCYRCVFPTPPEPGQVPSCAEGGVLGAVAATIGSVQATEAVKLVVGIGEPLVGRLLVHDALSQRWRELTVRRNPACAVCGDEPSITEPTDLVQACAPEPVGVRTIEPRELAALLHGPAGVRLVDVRGDGERAIAAIEGSEPVHLDAFRSGEALPELARTPADVPLVITCKSGARSAEAVRLLREATGREARSLDGGVLAWARDVDPTMATY</sequence>
<dbReference type="InterPro" id="IPR045886">
    <property type="entry name" value="ThiF/MoeB/HesA"/>
</dbReference>
<dbReference type="NCBIfam" id="NF004281">
    <property type="entry name" value="PRK05690.1"/>
    <property type="match status" value="1"/>
</dbReference>
<dbReference type="Proteomes" id="UP000037397">
    <property type="component" value="Unassembled WGS sequence"/>
</dbReference>
<evidence type="ECO:0000259" key="4">
    <source>
        <dbReference type="PROSITE" id="PS50206"/>
    </source>
</evidence>
<dbReference type="GO" id="GO:0008146">
    <property type="term" value="F:sulfotransferase activity"/>
    <property type="evidence" value="ECO:0007669"/>
    <property type="project" value="TreeGrafter"/>
</dbReference>
<dbReference type="FunFam" id="3.40.50.720:FF:000033">
    <property type="entry name" value="Adenylyltransferase and sulfurtransferase MOCS3"/>
    <property type="match status" value="1"/>
</dbReference>
<dbReference type="CDD" id="cd00757">
    <property type="entry name" value="ThiF_MoeB_HesA_family"/>
    <property type="match status" value="1"/>
</dbReference>
<protein>
    <submittedName>
        <fullName evidence="5">Molybdopterin biosynthesis-like protein MoeZ</fullName>
    </submittedName>
</protein>
<dbReference type="Pfam" id="PF00899">
    <property type="entry name" value="ThiF"/>
    <property type="match status" value="1"/>
</dbReference>
<keyword evidence="2" id="KW-0547">Nucleotide-binding</keyword>
<keyword evidence="6" id="KW-1185">Reference proteome</keyword>
<dbReference type="SUPFAM" id="SSF52821">
    <property type="entry name" value="Rhodanese/Cell cycle control phosphatase"/>
    <property type="match status" value="1"/>
</dbReference>
<evidence type="ECO:0000256" key="1">
    <source>
        <dbReference type="ARBA" id="ARBA00022679"/>
    </source>
</evidence>
<dbReference type="Gene3D" id="3.40.250.10">
    <property type="entry name" value="Rhodanese-like domain"/>
    <property type="match status" value="1"/>
</dbReference>
<keyword evidence="1" id="KW-0808">Transferase</keyword>
<dbReference type="GO" id="GO:0004792">
    <property type="term" value="F:thiosulfate-cyanide sulfurtransferase activity"/>
    <property type="evidence" value="ECO:0007669"/>
    <property type="project" value="TreeGrafter"/>
</dbReference>
<dbReference type="PROSITE" id="PS50206">
    <property type="entry name" value="RHODANESE_3"/>
    <property type="match status" value="1"/>
</dbReference>
<dbReference type="InterPro" id="IPR035985">
    <property type="entry name" value="Ubiquitin-activating_enz"/>
</dbReference>
<dbReference type="Pfam" id="PF00581">
    <property type="entry name" value="Rhodanese"/>
    <property type="match status" value="1"/>
</dbReference>
<dbReference type="SUPFAM" id="SSF69572">
    <property type="entry name" value="Activating enzymes of the ubiquitin-like proteins"/>
    <property type="match status" value="1"/>
</dbReference>
<dbReference type="PATRIC" id="fig|1631356.3.peg.770"/>
<accession>A0A0L6CFH0</accession>
<dbReference type="PANTHER" id="PTHR10953">
    <property type="entry name" value="UBIQUITIN-ACTIVATING ENZYME E1"/>
    <property type="match status" value="1"/>
</dbReference>
<dbReference type="InterPro" id="IPR036873">
    <property type="entry name" value="Rhodanese-like_dom_sf"/>
</dbReference>
<reference evidence="6" key="1">
    <citation type="submission" date="2015-03" db="EMBL/GenBank/DDBJ databases">
        <title>Luteipulveratus halotolerans sp. nov., a novel actinobacterium (Dermacoccaceae) from Sarawak, Malaysia.</title>
        <authorList>
            <person name="Juboi H."/>
            <person name="Basik A."/>
            <person name="Shamsul S.S."/>
            <person name="Arnold P."/>
            <person name="Schmitt E.K."/>
            <person name="Sanglier J.-J."/>
            <person name="Yeo T."/>
        </authorList>
    </citation>
    <scope>NUCLEOTIDE SEQUENCE [LARGE SCALE GENOMIC DNA]</scope>
    <source>
        <strain evidence="6">C296001</strain>
    </source>
</reference>
<dbReference type="InterPro" id="IPR001763">
    <property type="entry name" value="Rhodanese-like_dom"/>
</dbReference>
<evidence type="ECO:0000313" key="5">
    <source>
        <dbReference type="EMBL" id="KNX36532.1"/>
    </source>
</evidence>
<comment type="caution">
    <text evidence="5">The sequence shown here is derived from an EMBL/GenBank/DDBJ whole genome shotgun (WGS) entry which is preliminary data.</text>
</comment>
<gene>
    <name evidence="5" type="ORF">VV01_04180</name>
</gene>
<dbReference type="CDD" id="cd00158">
    <property type="entry name" value="RHOD"/>
    <property type="match status" value="1"/>
</dbReference>
<dbReference type="GO" id="GO:0016779">
    <property type="term" value="F:nucleotidyltransferase activity"/>
    <property type="evidence" value="ECO:0007669"/>
    <property type="project" value="TreeGrafter"/>
</dbReference>